<dbReference type="InterPro" id="IPR036388">
    <property type="entry name" value="WH-like_DNA-bd_sf"/>
</dbReference>
<dbReference type="EMBL" id="JAMQOL010000058">
    <property type="protein sequence ID" value="MCM4083383.1"/>
    <property type="molecule type" value="Genomic_DNA"/>
</dbReference>
<evidence type="ECO:0000256" key="1">
    <source>
        <dbReference type="ARBA" id="ARBA00005820"/>
    </source>
</evidence>
<keyword evidence="7" id="KW-1185">Reference proteome</keyword>
<dbReference type="SMART" id="SM00862">
    <property type="entry name" value="Trans_reg_C"/>
    <property type="match status" value="1"/>
</dbReference>
<dbReference type="InterPro" id="IPR027417">
    <property type="entry name" value="P-loop_NTPase"/>
</dbReference>
<dbReference type="PANTHER" id="PTHR47691">
    <property type="entry name" value="REGULATOR-RELATED"/>
    <property type="match status" value="1"/>
</dbReference>
<dbReference type="InterPro" id="IPR005158">
    <property type="entry name" value="BTAD"/>
</dbReference>
<organism evidence="6 7">
    <name type="scientific">Paractinoplanes hotanensis</name>
    <dbReference type="NCBI Taxonomy" id="2906497"/>
    <lineage>
        <taxon>Bacteria</taxon>
        <taxon>Bacillati</taxon>
        <taxon>Actinomycetota</taxon>
        <taxon>Actinomycetes</taxon>
        <taxon>Micromonosporales</taxon>
        <taxon>Micromonosporaceae</taxon>
        <taxon>Paractinoplanes</taxon>
    </lineage>
</organism>
<keyword evidence="2 3" id="KW-0238">DNA-binding</keyword>
<dbReference type="SUPFAM" id="SSF48452">
    <property type="entry name" value="TPR-like"/>
    <property type="match status" value="1"/>
</dbReference>
<evidence type="ECO:0000256" key="4">
    <source>
        <dbReference type="SAM" id="MobiDB-lite"/>
    </source>
</evidence>
<evidence type="ECO:0000313" key="6">
    <source>
        <dbReference type="EMBL" id="MCM4083383.1"/>
    </source>
</evidence>
<dbReference type="Pfam" id="PF00486">
    <property type="entry name" value="Trans_reg_C"/>
    <property type="match status" value="1"/>
</dbReference>
<dbReference type="CDD" id="cd15831">
    <property type="entry name" value="BTAD"/>
    <property type="match status" value="1"/>
</dbReference>
<dbReference type="SUPFAM" id="SSF46894">
    <property type="entry name" value="C-terminal effector domain of the bipartite response regulators"/>
    <property type="match status" value="1"/>
</dbReference>
<dbReference type="PROSITE" id="PS51755">
    <property type="entry name" value="OMPR_PHOB"/>
    <property type="match status" value="1"/>
</dbReference>
<feature type="compositionally biased region" description="Polar residues" evidence="4">
    <location>
        <begin position="804"/>
        <end position="814"/>
    </location>
</feature>
<proteinExistence type="inferred from homology"/>
<dbReference type="Gene3D" id="3.40.50.300">
    <property type="entry name" value="P-loop containing nucleotide triphosphate hydrolases"/>
    <property type="match status" value="1"/>
</dbReference>
<dbReference type="Gene3D" id="1.10.10.10">
    <property type="entry name" value="Winged helix-like DNA-binding domain superfamily/Winged helix DNA-binding domain"/>
    <property type="match status" value="1"/>
</dbReference>
<gene>
    <name evidence="6" type="ORF">LXN57_38125</name>
</gene>
<dbReference type="InterPro" id="IPR001867">
    <property type="entry name" value="OmpR/PhoB-type_DNA-bd"/>
</dbReference>
<dbReference type="PANTHER" id="PTHR47691:SF3">
    <property type="entry name" value="HTH-TYPE TRANSCRIPTIONAL REGULATOR RV0890C-RELATED"/>
    <property type="match status" value="1"/>
</dbReference>
<evidence type="ECO:0000259" key="5">
    <source>
        <dbReference type="PROSITE" id="PS51755"/>
    </source>
</evidence>
<protein>
    <submittedName>
        <fullName evidence="6">Winged helix-turn-helix domain-containing protein</fullName>
    </submittedName>
</protein>
<feature type="domain" description="OmpR/PhoB-type" evidence="5">
    <location>
        <begin position="1"/>
        <end position="90"/>
    </location>
</feature>
<dbReference type="InterPro" id="IPR011990">
    <property type="entry name" value="TPR-like_helical_dom_sf"/>
</dbReference>
<dbReference type="InterPro" id="IPR016032">
    <property type="entry name" value="Sig_transdc_resp-reg_C-effctor"/>
</dbReference>
<evidence type="ECO:0000256" key="2">
    <source>
        <dbReference type="ARBA" id="ARBA00023125"/>
    </source>
</evidence>
<name>A0ABT0YBG7_9ACTN</name>
<dbReference type="RefSeq" id="WP_251803079.1">
    <property type="nucleotide sequence ID" value="NZ_JAMQOL010000058.1"/>
</dbReference>
<dbReference type="Gene3D" id="1.25.40.10">
    <property type="entry name" value="Tetratricopeptide repeat domain"/>
    <property type="match status" value="1"/>
</dbReference>
<comment type="similarity">
    <text evidence="1">Belongs to the AfsR/DnrI/RedD regulatory family.</text>
</comment>
<accession>A0ABT0YBG7</accession>
<feature type="DNA-binding region" description="OmpR/PhoB-type" evidence="3">
    <location>
        <begin position="1"/>
        <end position="90"/>
    </location>
</feature>
<evidence type="ECO:0000313" key="7">
    <source>
        <dbReference type="Proteomes" id="UP001523216"/>
    </source>
</evidence>
<dbReference type="Pfam" id="PF03704">
    <property type="entry name" value="BTAD"/>
    <property type="match status" value="1"/>
</dbReference>
<feature type="region of interest" description="Disordered" evidence="4">
    <location>
        <begin position="784"/>
        <end position="815"/>
    </location>
</feature>
<dbReference type="SMART" id="SM01043">
    <property type="entry name" value="BTAD"/>
    <property type="match status" value="1"/>
</dbReference>
<evidence type="ECO:0000256" key="3">
    <source>
        <dbReference type="PROSITE-ProRule" id="PRU01091"/>
    </source>
</evidence>
<dbReference type="Proteomes" id="UP001523216">
    <property type="component" value="Unassembled WGS sequence"/>
</dbReference>
<comment type="caution">
    <text evidence="6">The sequence shown here is derived from an EMBL/GenBank/DDBJ whole genome shotgun (WGS) entry which is preliminary data.</text>
</comment>
<dbReference type="SUPFAM" id="SSF52540">
    <property type="entry name" value="P-loop containing nucleoside triphosphate hydrolases"/>
    <property type="match status" value="1"/>
</dbReference>
<sequence>MLIGKVLGPTEIEVDGAVADLGGPLPRRLVATLLAAEGRPVTEDALAEAIWGDEAPGRPGNSLQAYVSRLRRALGRPALARAGDGYRLTVDDTDAARFAADVHRGRQLLDGEQPGDALRLFDAALGRWRGEAYADLPGTPARTRLDELRAVAVEERLAARLAGGDAPGAAGELEAATRAEPYRERRWELLILALYRSGRQAEALAALRRVRDRLADDLGIDPGPALQDLERRVLAQDPGLLLPSRPAPAVRPLSHFFGRAAELTELTEMSGASRLLTLVGPGGAGKTRLAVEYAAGQNPWFVRLADVTDPTLVPAAVAAAMGVRGSSVEVLAAALGDGSGLLLLDNCEHVVVAAAELAFGLLTRCPALSVLATSREPLGVDGERLLPVAPLPAADAIALLTDRIATVRPGWRPSAAESETLAGLAAALDGIPLALELAAARARVLGLSELLGMLRDRFPQLGPVPRGALAPHGTLEATVAWSVDLLGEPDRALLLGLWPYEGGFPLSAVDDDLDGLSALVARSVVVADTTVSPARYRLLEIVRAYCRQHDPDPVGSQERHAAWVRGLVEHHAPLLRGEHSAHSIRTLNRELLNLRAGIRHDLGTRPATALRTAGLLQWFWFRGGLVTEGLPLLRGGLAAAPEAPPTDRARAHLSAALLRYMTGDLGATTDLYAGLQILGEHSDQEGKILAAQGSYYESLYWTFRGDFDRGVEPARRSLALARRIGEEWIVPAATASLGAALAGAGRLAEGRRVLAEAGAAAVALRQTWTAAMSDLLLARALLDGTEPAPGDTTTAPPHEDPRAASTQPEGSQPEGTRFVAALRGAESEDVLPTGPAPLSTGRSEDVLPAGPAPLRTGLVEDVLPAGPAPLSAGLVEASPEHALVVLRRALTGFAEEDDVGNVLGGLHTASYALARTGNKRDAAGLLMAVRRFAARRGLDPDAADPVRTAALATLLTAADLAAADSIDEATMMSFLGPAPGQD</sequence>
<reference evidence="6 7" key="1">
    <citation type="submission" date="2022-06" db="EMBL/GenBank/DDBJ databases">
        <title>Actinoplanes abujensis sp. nov., isolated from Nigerian arid soil.</title>
        <authorList>
            <person name="Ding P."/>
        </authorList>
    </citation>
    <scope>NUCLEOTIDE SEQUENCE [LARGE SCALE GENOMIC DNA]</scope>
    <source>
        <strain evidence="7">TRM88002</strain>
    </source>
</reference>